<keyword evidence="1" id="KW-0472">Membrane</keyword>
<keyword evidence="1" id="KW-1133">Transmembrane helix</keyword>
<name>A0A2H0RH69_9BACT</name>
<proteinExistence type="predicted"/>
<evidence type="ECO:0000256" key="1">
    <source>
        <dbReference type="SAM" id="Phobius"/>
    </source>
</evidence>
<reference evidence="3 4" key="1">
    <citation type="submission" date="2017-09" db="EMBL/GenBank/DDBJ databases">
        <title>Depth-based differentiation of microbial function through sediment-hosted aquifers and enrichment of novel symbionts in the deep terrestrial subsurface.</title>
        <authorList>
            <person name="Probst A.J."/>
            <person name="Ladd B."/>
            <person name="Jarett J.K."/>
            <person name="Geller-Mcgrath D.E."/>
            <person name="Sieber C.M."/>
            <person name="Emerson J.B."/>
            <person name="Anantharaman K."/>
            <person name="Thomas B.C."/>
            <person name="Malmstrom R."/>
            <person name="Stieglmeier M."/>
            <person name="Klingl A."/>
            <person name="Woyke T."/>
            <person name="Ryan C.M."/>
            <person name="Banfield J.F."/>
        </authorList>
    </citation>
    <scope>NUCLEOTIDE SEQUENCE [LARGE SCALE GENOMIC DNA]</scope>
    <source>
        <strain evidence="3">CG10_big_fil_rev_8_21_14_0_10_51_16</strain>
    </source>
</reference>
<comment type="caution">
    <text evidence="3">The sequence shown here is derived from an EMBL/GenBank/DDBJ whole genome shotgun (WGS) entry which is preliminary data.</text>
</comment>
<feature type="chain" id="PRO_5013735780" description="CARDB domain-containing protein" evidence="2">
    <location>
        <begin position="24"/>
        <end position="442"/>
    </location>
</feature>
<organism evidence="3 4">
    <name type="scientific">Candidatus Vogelbacteria bacterium CG10_big_fil_rev_8_21_14_0_10_51_16</name>
    <dbReference type="NCBI Taxonomy" id="1975045"/>
    <lineage>
        <taxon>Bacteria</taxon>
        <taxon>Candidatus Vogeliibacteriota</taxon>
    </lineage>
</organism>
<protein>
    <recommendedName>
        <fullName evidence="5">CARDB domain-containing protein</fullName>
    </recommendedName>
</protein>
<accession>A0A2H0RH69</accession>
<evidence type="ECO:0000256" key="2">
    <source>
        <dbReference type="SAM" id="SignalP"/>
    </source>
</evidence>
<evidence type="ECO:0008006" key="5">
    <source>
        <dbReference type="Google" id="ProtNLM"/>
    </source>
</evidence>
<dbReference type="EMBL" id="PCYI01000006">
    <property type="protein sequence ID" value="PIR45115.1"/>
    <property type="molecule type" value="Genomic_DNA"/>
</dbReference>
<evidence type="ECO:0000313" key="4">
    <source>
        <dbReference type="Proteomes" id="UP000228767"/>
    </source>
</evidence>
<feature type="transmembrane region" description="Helical" evidence="1">
    <location>
        <begin position="411"/>
        <end position="431"/>
    </location>
</feature>
<gene>
    <name evidence="3" type="ORF">COV10_01155</name>
</gene>
<dbReference type="AlphaFoldDB" id="A0A2H0RH69"/>
<sequence>MYRLATLALFVVLTSFATPLLLAAQETRALAMLEPVNCFDYYKFGSVQVDVSAPTATVASGTSVAFSGELKNANSYPVVEGAVYVKIYREQEDTSATQRNGHYLVDQFFAKENISVAASSTQPISFTWEVPAAAPSGNYMAAMFFVSDRKFNLLGLTFTDDILGNRASFRVRGDTDQTIHFEKNAVTVQGKPYLFAAFTPKLDARESIVVQVPLVNKTGSDQTPYVRWELYSWDALRPENLLETKELLVDVPAQESRSVQYVVEDTGHAVYLLVGTVEYKDTKSIIGVRFTREGISSPRLNYPAVADFPLTSGEPTTLFSCIHGAGTVDTLVGNKLTLTLRDKRDKLIHVAEYSGNVTGAMMGFASKFTPTKTYDRFTLTAEIRQGERLIERSVLRYDCKEIDPDSCRNTAWRYLVTALVLMVALGTVRWWRQRRKTTLLQP</sequence>
<dbReference type="Proteomes" id="UP000228767">
    <property type="component" value="Unassembled WGS sequence"/>
</dbReference>
<keyword evidence="1" id="KW-0812">Transmembrane</keyword>
<keyword evidence="2" id="KW-0732">Signal</keyword>
<feature type="signal peptide" evidence="2">
    <location>
        <begin position="1"/>
        <end position="23"/>
    </location>
</feature>
<evidence type="ECO:0000313" key="3">
    <source>
        <dbReference type="EMBL" id="PIR45115.1"/>
    </source>
</evidence>